<proteinExistence type="predicted"/>
<evidence type="ECO:0000313" key="2">
    <source>
        <dbReference type="Proteomes" id="UP000030129"/>
    </source>
</evidence>
<protein>
    <submittedName>
        <fullName evidence="1">Uncharacterized protein</fullName>
    </submittedName>
</protein>
<evidence type="ECO:0000313" key="1">
    <source>
        <dbReference type="EMBL" id="KGO82494.1"/>
    </source>
</evidence>
<organism evidence="1 2">
    <name type="scientific">Flavobacterium beibuense F44-8</name>
    <dbReference type="NCBI Taxonomy" id="1406840"/>
    <lineage>
        <taxon>Bacteria</taxon>
        <taxon>Pseudomonadati</taxon>
        <taxon>Bacteroidota</taxon>
        <taxon>Flavobacteriia</taxon>
        <taxon>Flavobacteriales</taxon>
        <taxon>Flavobacteriaceae</taxon>
        <taxon>Flavobacterium</taxon>
    </lineage>
</organism>
<name>A0A0A2LRA1_9FLAO</name>
<dbReference type="EMBL" id="JRLV01000005">
    <property type="protein sequence ID" value="KGO82494.1"/>
    <property type="molecule type" value="Genomic_DNA"/>
</dbReference>
<accession>A0A0A2LRA1</accession>
<comment type="caution">
    <text evidence="1">The sequence shown here is derived from an EMBL/GenBank/DDBJ whole genome shotgun (WGS) entry which is preliminary data.</text>
</comment>
<dbReference type="RefSeq" id="WP_035131880.1">
    <property type="nucleotide sequence ID" value="NZ_JRLV01000005.1"/>
</dbReference>
<keyword evidence="2" id="KW-1185">Reference proteome</keyword>
<gene>
    <name evidence="1" type="ORF">Q763_05180</name>
</gene>
<dbReference type="STRING" id="1406840.Q763_05180"/>
<dbReference type="Proteomes" id="UP000030129">
    <property type="component" value="Unassembled WGS sequence"/>
</dbReference>
<reference evidence="1 2" key="1">
    <citation type="submission" date="2013-09" db="EMBL/GenBank/DDBJ databases">
        <authorList>
            <person name="Zeng Z."/>
            <person name="Chen C."/>
        </authorList>
    </citation>
    <scope>NUCLEOTIDE SEQUENCE [LARGE SCALE GENOMIC DNA]</scope>
    <source>
        <strain evidence="1 2">F44-8</strain>
    </source>
</reference>
<dbReference type="AlphaFoldDB" id="A0A0A2LRA1"/>
<sequence>MSATNPYETSGTYTSASRSLNLDLHITKEDPLNKYEFYQKFDISQTITDENGDQKYLSAVLIFMKKKTDNGGTLLTNLADHNLLVNNSDLVPYSSETFDYDAEDALILLFHDNTFNSSYPGYFYGKANMLYNDMKKNGLTYKRHQAPDLTPLFIPKSNIPNLNDENPDDDGFPFIRPRTAGLTIIKRSFTP</sequence>